<feature type="transmembrane region" description="Helical" evidence="8">
    <location>
        <begin position="39"/>
        <end position="57"/>
    </location>
</feature>
<accession>A0ABT1PUA8</accession>
<feature type="transmembrane region" description="Helical" evidence="8">
    <location>
        <begin position="355"/>
        <end position="381"/>
    </location>
</feature>
<feature type="transmembrane region" description="Helical" evidence="8">
    <location>
        <begin position="201"/>
        <end position="220"/>
    </location>
</feature>
<dbReference type="EMBL" id="JANFNG010000004">
    <property type="protein sequence ID" value="MCQ4080560.1"/>
    <property type="molecule type" value="Genomic_DNA"/>
</dbReference>
<evidence type="ECO:0000313" key="9">
    <source>
        <dbReference type="EMBL" id="MCQ4080560.1"/>
    </source>
</evidence>
<feature type="transmembrane region" description="Helical" evidence="8">
    <location>
        <begin position="329"/>
        <end position="349"/>
    </location>
</feature>
<evidence type="ECO:0000256" key="4">
    <source>
        <dbReference type="ARBA" id="ARBA00022692"/>
    </source>
</evidence>
<dbReference type="PANTHER" id="PTHR31806">
    <property type="entry name" value="PURINE-CYTOSINE PERMEASE FCY2-RELATED"/>
    <property type="match status" value="1"/>
</dbReference>
<dbReference type="Pfam" id="PF02133">
    <property type="entry name" value="Transp_cyt_pur"/>
    <property type="match status" value="1"/>
</dbReference>
<feature type="transmembrane region" description="Helical" evidence="8">
    <location>
        <begin position="140"/>
        <end position="158"/>
    </location>
</feature>
<sequence length="483" mass="51785">MIETHATHGVGGSFGVETRSIDWVPDEERHGRVWHQGPLWFLGNFQYFTVAVGFVGPSLGLPLGPTVLAGVLGIVVGTLFMAFHASQGPVLGLPQMIQSRAQFGYRGVIVVLVATLFTYLGFNVADQVLLSQGLNGVFGWSRPSVAVGATVLAVLLAVYGHDWLHRVFRWLLYISLPLMLLLTGGVLTGHAGGQPSHQHLAFTWAAFFAQFSAAAAYNITYAPYVSDYSRYLPRATSARSLIASVFFGASGSAVWLIALGAWLAIRLGVSDGLVGLRQAGDHVIPGLGAATAVLSVLSLVATMGMNAYGGMLTVLTGVDSIRTIKPTRAARIVTILVLAAVWYAIASLISENAVAAVFTALTLMLYLLVPWTATNLVDFFFLRRGHYAVTDLFTPTGIYGAWSWRGLTAYAAGFAAEIPFMVLPNLGSWSYTGAVAHDLAGTDIAWLVGLFVTSMVYVLISRTRDRAREEDAIARSEQRLAGV</sequence>
<feature type="transmembrane region" description="Helical" evidence="8">
    <location>
        <begin position="444"/>
        <end position="460"/>
    </location>
</feature>
<evidence type="ECO:0000256" key="2">
    <source>
        <dbReference type="ARBA" id="ARBA00008974"/>
    </source>
</evidence>
<keyword evidence="3 7" id="KW-0813">Transport</keyword>
<evidence type="ECO:0000313" key="10">
    <source>
        <dbReference type="Proteomes" id="UP001057702"/>
    </source>
</evidence>
<feature type="transmembrane region" description="Helical" evidence="8">
    <location>
        <begin position="402"/>
        <end position="424"/>
    </location>
</feature>
<name>A0ABT1PUA8_9ACTN</name>
<comment type="caution">
    <text evidence="9">The sequence shown here is derived from an EMBL/GenBank/DDBJ whole genome shotgun (WGS) entry which is preliminary data.</text>
</comment>
<keyword evidence="5 8" id="KW-1133">Transmembrane helix</keyword>
<dbReference type="Gene3D" id="1.10.4160.10">
    <property type="entry name" value="Hydantoin permease"/>
    <property type="match status" value="1"/>
</dbReference>
<feature type="transmembrane region" description="Helical" evidence="8">
    <location>
        <begin position="170"/>
        <end position="189"/>
    </location>
</feature>
<evidence type="ECO:0000256" key="8">
    <source>
        <dbReference type="SAM" id="Phobius"/>
    </source>
</evidence>
<gene>
    <name evidence="9" type="ORF">NGB36_08075</name>
</gene>
<evidence type="ECO:0000256" key="6">
    <source>
        <dbReference type="ARBA" id="ARBA00023136"/>
    </source>
</evidence>
<keyword evidence="6 7" id="KW-0472">Membrane</keyword>
<evidence type="ECO:0000256" key="7">
    <source>
        <dbReference type="PIRNR" id="PIRNR002744"/>
    </source>
</evidence>
<reference evidence="9" key="1">
    <citation type="submission" date="2022-06" db="EMBL/GenBank/DDBJ databases">
        <title>Draft genome sequence of Streptomyces sp. RB6PN25 isolated from peat swamp forest in Thailand.</title>
        <authorList>
            <person name="Duangmal K."/>
            <person name="Klaysubun C."/>
        </authorList>
    </citation>
    <scope>NUCLEOTIDE SEQUENCE</scope>
    <source>
        <strain evidence="9">RB6PN25</strain>
    </source>
</reference>
<evidence type="ECO:0000256" key="3">
    <source>
        <dbReference type="ARBA" id="ARBA00022448"/>
    </source>
</evidence>
<keyword evidence="10" id="KW-1185">Reference proteome</keyword>
<dbReference type="InterPro" id="IPR001248">
    <property type="entry name" value="Pur-cyt_permease"/>
</dbReference>
<proteinExistence type="inferred from homology"/>
<dbReference type="RefSeq" id="WP_255919471.1">
    <property type="nucleotide sequence ID" value="NZ_JANFNG010000004.1"/>
</dbReference>
<evidence type="ECO:0000256" key="1">
    <source>
        <dbReference type="ARBA" id="ARBA00004141"/>
    </source>
</evidence>
<dbReference type="PIRSF" id="PIRSF002744">
    <property type="entry name" value="Pur-cyt_permease"/>
    <property type="match status" value="1"/>
</dbReference>
<comment type="subcellular location">
    <subcellularLocation>
        <location evidence="1">Membrane</location>
        <topology evidence="1">Multi-pass membrane protein</topology>
    </subcellularLocation>
</comment>
<organism evidence="9 10">
    <name type="scientific">Streptomyces humicola</name>
    <dbReference type="NCBI Taxonomy" id="2953240"/>
    <lineage>
        <taxon>Bacteria</taxon>
        <taxon>Bacillati</taxon>
        <taxon>Actinomycetota</taxon>
        <taxon>Actinomycetes</taxon>
        <taxon>Kitasatosporales</taxon>
        <taxon>Streptomycetaceae</taxon>
        <taxon>Streptomyces</taxon>
    </lineage>
</organism>
<keyword evidence="4 8" id="KW-0812">Transmembrane</keyword>
<dbReference type="InterPro" id="IPR026030">
    <property type="entry name" value="Pur-cyt_permease_Fcy2/21/22"/>
</dbReference>
<feature type="transmembrane region" description="Helical" evidence="8">
    <location>
        <begin position="103"/>
        <end position="120"/>
    </location>
</feature>
<feature type="transmembrane region" description="Helical" evidence="8">
    <location>
        <begin position="283"/>
        <end position="308"/>
    </location>
</feature>
<evidence type="ECO:0000256" key="5">
    <source>
        <dbReference type="ARBA" id="ARBA00022989"/>
    </source>
</evidence>
<dbReference type="Proteomes" id="UP001057702">
    <property type="component" value="Unassembled WGS sequence"/>
</dbReference>
<comment type="similarity">
    <text evidence="2 7">Belongs to the purine-cytosine permease (2.A.39) family.</text>
</comment>
<feature type="transmembrane region" description="Helical" evidence="8">
    <location>
        <begin position="241"/>
        <end position="263"/>
    </location>
</feature>
<dbReference type="PANTHER" id="PTHR31806:SF1">
    <property type="entry name" value="PURINE-CYTOSINE PERMEASE FCY2-RELATED"/>
    <property type="match status" value="1"/>
</dbReference>
<protein>
    <submittedName>
        <fullName evidence="9">Cytosine permease</fullName>
    </submittedName>
</protein>
<feature type="transmembrane region" description="Helical" evidence="8">
    <location>
        <begin position="63"/>
        <end position="83"/>
    </location>
</feature>